<dbReference type="SUPFAM" id="SSF46785">
    <property type="entry name" value="Winged helix' DNA-binding domain"/>
    <property type="match status" value="1"/>
</dbReference>
<dbReference type="InterPro" id="IPR000835">
    <property type="entry name" value="HTH_MarR-typ"/>
</dbReference>
<protein>
    <submittedName>
        <fullName evidence="5">Winged helix-turn-helix transcriptional regulator</fullName>
    </submittedName>
</protein>
<accession>A0A9D1D8L9</accession>
<organism evidence="5 6">
    <name type="scientific">Candidatus Avoscillospira stercoripullorum</name>
    <dbReference type="NCBI Taxonomy" id="2840709"/>
    <lineage>
        <taxon>Bacteria</taxon>
        <taxon>Bacillati</taxon>
        <taxon>Bacillota</taxon>
        <taxon>Clostridia</taxon>
        <taxon>Eubacteriales</taxon>
        <taxon>Oscillospiraceae</taxon>
        <taxon>Oscillospiraceae incertae sedis</taxon>
        <taxon>Candidatus Avoscillospira</taxon>
    </lineage>
</organism>
<dbReference type="PANTHER" id="PTHR42756">
    <property type="entry name" value="TRANSCRIPTIONAL REGULATOR, MARR"/>
    <property type="match status" value="1"/>
</dbReference>
<dbReference type="PROSITE" id="PS50995">
    <property type="entry name" value="HTH_MARR_2"/>
    <property type="match status" value="1"/>
</dbReference>
<evidence type="ECO:0000313" key="5">
    <source>
        <dbReference type="EMBL" id="HIR09984.1"/>
    </source>
</evidence>
<dbReference type="Proteomes" id="UP000824258">
    <property type="component" value="Unassembled WGS sequence"/>
</dbReference>
<dbReference type="Pfam" id="PF01047">
    <property type="entry name" value="MarR"/>
    <property type="match status" value="1"/>
</dbReference>
<evidence type="ECO:0000313" key="6">
    <source>
        <dbReference type="Proteomes" id="UP000824258"/>
    </source>
</evidence>
<evidence type="ECO:0000256" key="3">
    <source>
        <dbReference type="ARBA" id="ARBA00023163"/>
    </source>
</evidence>
<keyword evidence="3" id="KW-0804">Transcription</keyword>
<dbReference type="PANTHER" id="PTHR42756:SF1">
    <property type="entry name" value="TRANSCRIPTIONAL REPRESSOR OF EMRAB OPERON"/>
    <property type="match status" value="1"/>
</dbReference>
<dbReference type="GO" id="GO:0003677">
    <property type="term" value="F:DNA binding"/>
    <property type="evidence" value="ECO:0007669"/>
    <property type="project" value="UniProtKB-KW"/>
</dbReference>
<evidence type="ECO:0000259" key="4">
    <source>
        <dbReference type="PROSITE" id="PS50995"/>
    </source>
</evidence>
<dbReference type="Gene3D" id="1.10.10.10">
    <property type="entry name" value="Winged helix-like DNA-binding domain superfamily/Winged helix DNA-binding domain"/>
    <property type="match status" value="1"/>
</dbReference>
<dbReference type="SMART" id="SM00347">
    <property type="entry name" value="HTH_MARR"/>
    <property type="match status" value="1"/>
</dbReference>
<dbReference type="GO" id="GO:0003700">
    <property type="term" value="F:DNA-binding transcription factor activity"/>
    <property type="evidence" value="ECO:0007669"/>
    <property type="project" value="InterPro"/>
</dbReference>
<dbReference type="EMBL" id="DVGD01000200">
    <property type="protein sequence ID" value="HIR09984.1"/>
    <property type="molecule type" value="Genomic_DNA"/>
</dbReference>
<name>A0A9D1D8L9_9FIRM</name>
<proteinExistence type="predicted"/>
<reference evidence="5" key="2">
    <citation type="journal article" date="2021" name="PeerJ">
        <title>Extensive microbial diversity within the chicken gut microbiome revealed by metagenomics and culture.</title>
        <authorList>
            <person name="Gilroy R."/>
            <person name="Ravi A."/>
            <person name="Getino M."/>
            <person name="Pursley I."/>
            <person name="Horton D.L."/>
            <person name="Alikhan N.F."/>
            <person name="Baker D."/>
            <person name="Gharbi K."/>
            <person name="Hall N."/>
            <person name="Watson M."/>
            <person name="Adriaenssens E.M."/>
            <person name="Foster-Nyarko E."/>
            <person name="Jarju S."/>
            <person name="Secka A."/>
            <person name="Antonio M."/>
            <person name="Oren A."/>
            <person name="Chaudhuri R.R."/>
            <person name="La Ragione R."/>
            <person name="Hildebrand F."/>
            <person name="Pallen M.J."/>
        </authorList>
    </citation>
    <scope>NUCLEOTIDE SEQUENCE</scope>
    <source>
        <strain evidence="5">ChiHjej9B8-7071</strain>
    </source>
</reference>
<keyword evidence="1" id="KW-0805">Transcription regulation</keyword>
<reference evidence="5" key="1">
    <citation type="submission" date="2020-10" db="EMBL/GenBank/DDBJ databases">
        <authorList>
            <person name="Gilroy R."/>
        </authorList>
    </citation>
    <scope>NUCLEOTIDE SEQUENCE</scope>
    <source>
        <strain evidence="5">ChiHjej9B8-7071</strain>
    </source>
</reference>
<sequence length="143" mass="16380">MGSNAMALFRSVKRLGMTAYRRMFSRRGIVGLTSSEVFSLYMIELMDAPTIKDFAAYIGISQPNATYKINALVEKGYVEKLPSATDRREYHIYTTKKCKKLLLDEGGRLEELESMLQRRFTPQQLEQAWEVFEAILEQLGGEP</sequence>
<keyword evidence="2" id="KW-0238">DNA-binding</keyword>
<comment type="caution">
    <text evidence="5">The sequence shown here is derived from an EMBL/GenBank/DDBJ whole genome shotgun (WGS) entry which is preliminary data.</text>
</comment>
<evidence type="ECO:0000256" key="1">
    <source>
        <dbReference type="ARBA" id="ARBA00023015"/>
    </source>
</evidence>
<dbReference type="AlphaFoldDB" id="A0A9D1D8L9"/>
<gene>
    <name evidence="5" type="ORF">IAA70_06245</name>
</gene>
<feature type="domain" description="HTH marR-type" evidence="4">
    <location>
        <begin position="5"/>
        <end position="137"/>
    </location>
</feature>
<evidence type="ECO:0000256" key="2">
    <source>
        <dbReference type="ARBA" id="ARBA00023125"/>
    </source>
</evidence>
<dbReference type="InterPro" id="IPR036390">
    <property type="entry name" value="WH_DNA-bd_sf"/>
</dbReference>
<dbReference type="InterPro" id="IPR036388">
    <property type="entry name" value="WH-like_DNA-bd_sf"/>
</dbReference>